<comment type="subcellular location">
    <subcellularLocation>
        <location evidence="1">Cytoplasm</location>
        <location evidence="1">Cytoskeleton</location>
        <location evidence="1">Cilium axoneme</location>
    </subcellularLocation>
</comment>
<evidence type="ECO:0000313" key="4">
    <source>
        <dbReference type="Proteomes" id="UP001190700"/>
    </source>
</evidence>
<sequence>MSFVMVESEDNVPSLPEGRTRRLNTLSLQDQLDADMRGSLAGYLGSDILEDCKELARLRKASKDAFPYIECAIAECLLKNQCDSLGLAVPPEVHRALFDELVLCARQRGISKETVFDYTLELRGSDFSSERMTVTERAIDMVNGVKCGGYPYEAPMHYDHIVRLTAIPTIAARMVRFDLGFSRIRIPATGLSVISNFKALECLKLQYHQKVRFDFLDNASFTTTLKHLDVTLTSFSEADLLRLAPYNNLETLKMDSCRNVFGENLKYLSCKDKLSTLNLGFIDNFGDAGFACLSSFDALVSLRLRGLEVSEEAFNNLSSFASKDTLEHMDMSMCPSFTDANLRVLSEFTCLSYLALEECAKVTGEGFHRLEQEKAFSSLKELDLSNCPNLSRDNLRRLLNDFQHLRKVDIVCCKSVDEENLKQLSRFGDLESLKLGYKATKNGIPNKISGRAFPTFAAMGKLRELVLSYCDCLEPTLSVLQGFSALEVLRLPHCENVTAKGLQGCAFQNTLRIFYLNNNVGFDEESMSVLAEFTELTSVSLNDCTGIKEDGFLCLKDFKSRKTIKNFSVCRNTQFTDKALSHLKDFPMLTDLYLRSCTGLTGDGFEEFESSSALFTLDLDGSSNFAEKSLQHLAKFTGLVDLNLTQCKAVTGGGFRHFHAPYTTMKRLFLSETAFPEENLKFLARFTLLHALGLRNCVGVTGMGFLEFDESHVMTYLDVTHTGVVDLAEEIIRIKFPCLPYIGF</sequence>
<reference evidence="3 4" key="1">
    <citation type="journal article" date="2015" name="Genome Biol. Evol.">
        <title>Comparative Genomics of a Bacterivorous Green Alga Reveals Evolutionary Causalities and Consequences of Phago-Mixotrophic Mode of Nutrition.</title>
        <authorList>
            <person name="Burns J.A."/>
            <person name="Paasch A."/>
            <person name="Narechania A."/>
            <person name="Kim E."/>
        </authorList>
    </citation>
    <scope>NUCLEOTIDE SEQUENCE [LARGE SCALE GENOMIC DNA]</scope>
    <source>
        <strain evidence="3 4">PLY_AMNH</strain>
    </source>
</reference>
<dbReference type="InterPro" id="IPR006553">
    <property type="entry name" value="Leu-rich_rpt_Cys-con_subtyp"/>
</dbReference>
<gene>
    <name evidence="3" type="ORF">CYMTET_55204</name>
</gene>
<comment type="caution">
    <text evidence="3">The sequence shown here is derived from an EMBL/GenBank/DDBJ whole genome shotgun (WGS) entry which is preliminary data.</text>
</comment>
<dbReference type="Pfam" id="PF25372">
    <property type="entry name" value="DUF7885"/>
    <property type="match status" value="1"/>
</dbReference>
<evidence type="ECO:0000313" key="3">
    <source>
        <dbReference type="EMBL" id="KAK3234654.1"/>
    </source>
</evidence>
<dbReference type="GO" id="GO:0031146">
    <property type="term" value="P:SCF-dependent proteasomal ubiquitin-dependent protein catabolic process"/>
    <property type="evidence" value="ECO:0007669"/>
    <property type="project" value="TreeGrafter"/>
</dbReference>
<dbReference type="InterPro" id="IPR057207">
    <property type="entry name" value="FBXL15_LRR"/>
</dbReference>
<organism evidence="3 4">
    <name type="scientific">Cymbomonas tetramitiformis</name>
    <dbReference type="NCBI Taxonomy" id="36881"/>
    <lineage>
        <taxon>Eukaryota</taxon>
        <taxon>Viridiplantae</taxon>
        <taxon>Chlorophyta</taxon>
        <taxon>Pyramimonadophyceae</taxon>
        <taxon>Pyramimonadales</taxon>
        <taxon>Pyramimonadaceae</taxon>
        <taxon>Cymbomonas</taxon>
    </lineage>
</organism>
<dbReference type="PANTHER" id="PTHR13318">
    <property type="entry name" value="PARTNER OF PAIRED, ISOFORM B-RELATED"/>
    <property type="match status" value="1"/>
</dbReference>
<feature type="domain" description="F-box/LRR-repeat protein 15-like leucin rich repeat" evidence="2">
    <location>
        <begin position="195"/>
        <end position="398"/>
    </location>
</feature>
<dbReference type="GO" id="GO:0019005">
    <property type="term" value="C:SCF ubiquitin ligase complex"/>
    <property type="evidence" value="ECO:0007669"/>
    <property type="project" value="TreeGrafter"/>
</dbReference>
<dbReference type="Proteomes" id="UP001190700">
    <property type="component" value="Unassembled WGS sequence"/>
</dbReference>
<dbReference type="SMART" id="SM00367">
    <property type="entry name" value="LRR_CC"/>
    <property type="match status" value="8"/>
</dbReference>
<evidence type="ECO:0000259" key="2">
    <source>
        <dbReference type="Pfam" id="PF25372"/>
    </source>
</evidence>
<dbReference type="Gene3D" id="3.80.10.10">
    <property type="entry name" value="Ribonuclease Inhibitor"/>
    <property type="match status" value="3"/>
</dbReference>
<dbReference type="EMBL" id="LGRX02035483">
    <property type="protein sequence ID" value="KAK3234654.1"/>
    <property type="molecule type" value="Genomic_DNA"/>
</dbReference>
<dbReference type="GO" id="GO:0005930">
    <property type="term" value="C:axoneme"/>
    <property type="evidence" value="ECO:0007669"/>
    <property type="project" value="UniProtKB-SubCell"/>
</dbReference>
<dbReference type="SUPFAM" id="SSF52047">
    <property type="entry name" value="RNI-like"/>
    <property type="match status" value="1"/>
</dbReference>
<evidence type="ECO:0000256" key="1">
    <source>
        <dbReference type="ARBA" id="ARBA00004430"/>
    </source>
</evidence>
<keyword evidence="4" id="KW-1185">Reference proteome</keyword>
<protein>
    <recommendedName>
        <fullName evidence="2">F-box/LRR-repeat protein 15-like leucin rich repeat domain-containing protein</fullName>
    </recommendedName>
</protein>
<name>A0AAE0ENP9_9CHLO</name>
<dbReference type="AlphaFoldDB" id="A0AAE0ENP9"/>
<dbReference type="InterPro" id="IPR032675">
    <property type="entry name" value="LRR_dom_sf"/>
</dbReference>
<dbReference type="SUPFAM" id="SSF52058">
    <property type="entry name" value="L domain-like"/>
    <property type="match status" value="2"/>
</dbReference>
<dbReference type="PANTHER" id="PTHR13318:SF178">
    <property type="entry name" value="OS02G0200900 PROTEIN"/>
    <property type="match status" value="1"/>
</dbReference>
<proteinExistence type="predicted"/>
<accession>A0AAE0ENP9</accession>